<evidence type="ECO:0000313" key="6">
    <source>
        <dbReference type="Proteomes" id="UP000198654"/>
    </source>
</evidence>
<proteinExistence type="inferred from homology"/>
<organism evidence="5 6">
    <name type="scientific">Modicisalibacter muralis</name>
    <dbReference type="NCBI Taxonomy" id="119000"/>
    <lineage>
        <taxon>Bacteria</taxon>
        <taxon>Pseudomonadati</taxon>
        <taxon>Pseudomonadota</taxon>
        <taxon>Gammaproteobacteria</taxon>
        <taxon>Oceanospirillales</taxon>
        <taxon>Halomonadaceae</taxon>
        <taxon>Modicisalibacter</taxon>
    </lineage>
</organism>
<dbReference type="GO" id="GO:0015562">
    <property type="term" value="F:efflux transmembrane transporter activity"/>
    <property type="evidence" value="ECO:0007669"/>
    <property type="project" value="TreeGrafter"/>
</dbReference>
<dbReference type="InterPro" id="IPR006143">
    <property type="entry name" value="RND_pump_MFP"/>
</dbReference>
<dbReference type="Pfam" id="PF25954">
    <property type="entry name" value="Beta-barrel_RND_2"/>
    <property type="match status" value="1"/>
</dbReference>
<dbReference type="EMBL" id="FNGI01000015">
    <property type="protein sequence ID" value="SDM23666.1"/>
    <property type="molecule type" value="Genomic_DNA"/>
</dbReference>
<sequence length="362" mass="39102">MRSKLSLSPAMIALLLGVALLVWLVLGDMQGFRDQPPEADEPHGGALPSVEVRLSRAQRYTPHLVLQGQLEPRRSVVLRAHHAGSVVALPQPLGARVEAGDLLLEIDAKDLPAQLARAEAELALRQAELNGAQRLRERNLVSDNEILRLESELAATRAELASLRETLADTRLKAPFDGMLDQLDVELGEFVQVGDEIGMLVETDRLTASAWAPQRRAPALTEGLPVTVTLLDGRELQGEVSFVSSSANTDTRSYALEVDIANPEHLRIAGASATLEIALPASQAHRLSPARLVLNDQGQLGVKHVDDDNRVRFSPVTLLSADATHAWVSGLPDRVRLITLGGGFVKLNQQVAAVNIDDREAG</sequence>
<dbReference type="Gene3D" id="2.40.30.170">
    <property type="match status" value="1"/>
</dbReference>
<dbReference type="InterPro" id="IPR058792">
    <property type="entry name" value="Beta-barrel_RND_2"/>
</dbReference>
<dbReference type="GO" id="GO:1990281">
    <property type="term" value="C:efflux pump complex"/>
    <property type="evidence" value="ECO:0007669"/>
    <property type="project" value="TreeGrafter"/>
</dbReference>
<dbReference type="PANTHER" id="PTHR30469">
    <property type="entry name" value="MULTIDRUG RESISTANCE PROTEIN MDTA"/>
    <property type="match status" value="1"/>
</dbReference>
<dbReference type="SUPFAM" id="SSF111369">
    <property type="entry name" value="HlyD-like secretion proteins"/>
    <property type="match status" value="1"/>
</dbReference>
<evidence type="ECO:0000259" key="4">
    <source>
        <dbReference type="Pfam" id="PF25954"/>
    </source>
</evidence>
<accession>A0A1G9RK75</accession>
<keyword evidence="6" id="KW-1185">Reference proteome</keyword>
<feature type="coiled-coil region" evidence="2">
    <location>
        <begin position="115"/>
        <end position="173"/>
    </location>
</feature>
<feature type="domain" description="Multidrug resistance protein MdtA-like barrel-sandwich hybrid" evidence="3">
    <location>
        <begin position="75"/>
        <end position="201"/>
    </location>
</feature>
<dbReference type="Gene3D" id="1.10.287.470">
    <property type="entry name" value="Helix hairpin bin"/>
    <property type="match status" value="1"/>
</dbReference>
<evidence type="ECO:0000259" key="3">
    <source>
        <dbReference type="Pfam" id="PF25917"/>
    </source>
</evidence>
<dbReference type="RefSeq" id="WP_089730777.1">
    <property type="nucleotide sequence ID" value="NZ_FNGI01000015.1"/>
</dbReference>
<keyword evidence="2" id="KW-0175">Coiled coil</keyword>
<dbReference type="Proteomes" id="UP000198654">
    <property type="component" value="Unassembled WGS sequence"/>
</dbReference>
<dbReference type="STRING" id="119000.SAMN05661010_03724"/>
<dbReference type="Gene3D" id="2.40.50.100">
    <property type="match status" value="1"/>
</dbReference>
<dbReference type="NCBIfam" id="TIGR01730">
    <property type="entry name" value="RND_mfp"/>
    <property type="match status" value="1"/>
</dbReference>
<dbReference type="InterPro" id="IPR058625">
    <property type="entry name" value="MdtA-like_BSH"/>
</dbReference>
<name>A0A1G9RK75_9GAMM</name>
<gene>
    <name evidence="5" type="ORF">SAMN05661010_03724</name>
</gene>
<feature type="domain" description="CusB-like beta-barrel" evidence="4">
    <location>
        <begin position="211"/>
        <end position="277"/>
    </location>
</feature>
<evidence type="ECO:0000313" key="5">
    <source>
        <dbReference type="EMBL" id="SDM23666.1"/>
    </source>
</evidence>
<comment type="similarity">
    <text evidence="1">Belongs to the membrane fusion protein (MFP) (TC 8.A.1) family.</text>
</comment>
<dbReference type="PANTHER" id="PTHR30469:SF29">
    <property type="entry name" value="BLR2860 PROTEIN"/>
    <property type="match status" value="1"/>
</dbReference>
<protein>
    <submittedName>
        <fullName evidence="5">Membrane fusion protein, multidrug efflux system</fullName>
    </submittedName>
</protein>
<dbReference type="AlphaFoldDB" id="A0A1G9RK75"/>
<evidence type="ECO:0000256" key="2">
    <source>
        <dbReference type="SAM" id="Coils"/>
    </source>
</evidence>
<dbReference type="Pfam" id="PF25917">
    <property type="entry name" value="BSH_RND"/>
    <property type="match status" value="1"/>
</dbReference>
<evidence type="ECO:0000256" key="1">
    <source>
        <dbReference type="ARBA" id="ARBA00009477"/>
    </source>
</evidence>
<reference evidence="5 6" key="1">
    <citation type="submission" date="2016-10" db="EMBL/GenBank/DDBJ databases">
        <authorList>
            <person name="de Groot N.N."/>
        </authorList>
    </citation>
    <scope>NUCLEOTIDE SEQUENCE [LARGE SCALE GENOMIC DNA]</scope>
    <source>
        <strain evidence="5 6">DSM 14789</strain>
    </source>
</reference>
<dbReference type="OrthoDB" id="9806939at2"/>